<dbReference type="Pfam" id="PF00355">
    <property type="entry name" value="Rieske"/>
    <property type="match status" value="1"/>
</dbReference>
<organism evidence="6">
    <name type="scientific">Janibacter sp. OC11</name>
    <dbReference type="NCBI Taxonomy" id="1450653"/>
    <lineage>
        <taxon>Bacteria</taxon>
        <taxon>Bacillati</taxon>
        <taxon>Actinomycetota</taxon>
        <taxon>Actinomycetes</taxon>
        <taxon>Micrococcales</taxon>
        <taxon>Intrasporangiaceae</taxon>
        <taxon>Janibacter</taxon>
    </lineage>
</organism>
<keyword evidence="1" id="KW-0001">2Fe-2S</keyword>
<evidence type="ECO:0000256" key="4">
    <source>
        <dbReference type="ARBA" id="ARBA00023014"/>
    </source>
</evidence>
<evidence type="ECO:0000313" key="6">
    <source>
        <dbReference type="EMBL" id="BAO50824.1"/>
    </source>
</evidence>
<dbReference type="PANTHER" id="PTHR21496">
    <property type="entry name" value="FERREDOXIN-RELATED"/>
    <property type="match status" value="1"/>
</dbReference>
<protein>
    <submittedName>
        <fullName evidence="6">Ferredoxin component of carbazole 1,9a-dioxygenase</fullName>
    </submittedName>
</protein>
<dbReference type="EMBL" id="AB904213">
    <property type="protein sequence ID" value="BAO50824.1"/>
    <property type="molecule type" value="Genomic_DNA"/>
</dbReference>
<keyword evidence="3" id="KW-0408">Iron</keyword>
<dbReference type="PROSITE" id="PS51296">
    <property type="entry name" value="RIESKE"/>
    <property type="match status" value="1"/>
</dbReference>
<name>W6JN99_9MICO</name>
<evidence type="ECO:0000256" key="1">
    <source>
        <dbReference type="ARBA" id="ARBA00022714"/>
    </source>
</evidence>
<dbReference type="GO" id="GO:0004497">
    <property type="term" value="F:monooxygenase activity"/>
    <property type="evidence" value="ECO:0007669"/>
    <property type="project" value="UniProtKB-ARBA"/>
</dbReference>
<keyword evidence="2" id="KW-0479">Metal-binding</keyword>
<proteinExistence type="predicted"/>
<gene>
    <name evidence="6" type="primary">carAc</name>
</gene>
<dbReference type="SUPFAM" id="SSF50022">
    <property type="entry name" value="ISP domain"/>
    <property type="match status" value="1"/>
</dbReference>
<dbReference type="InterPro" id="IPR036922">
    <property type="entry name" value="Rieske_2Fe-2S_sf"/>
</dbReference>
<dbReference type="Gene3D" id="2.102.10.10">
    <property type="entry name" value="Rieske [2Fe-2S] iron-sulphur domain"/>
    <property type="match status" value="1"/>
</dbReference>
<dbReference type="GO" id="GO:0051213">
    <property type="term" value="F:dioxygenase activity"/>
    <property type="evidence" value="ECO:0007669"/>
    <property type="project" value="UniProtKB-KW"/>
</dbReference>
<dbReference type="PANTHER" id="PTHR21496:SF23">
    <property type="entry name" value="3-PHENYLPROPIONATE_CINNAMIC ACID DIOXYGENASE FERREDOXIN SUBUNIT"/>
    <property type="match status" value="1"/>
</dbReference>
<accession>W6JN99</accession>
<dbReference type="AlphaFoldDB" id="W6JN99"/>
<evidence type="ECO:0000256" key="2">
    <source>
        <dbReference type="ARBA" id="ARBA00022723"/>
    </source>
</evidence>
<dbReference type="GO" id="GO:0046872">
    <property type="term" value="F:metal ion binding"/>
    <property type="evidence" value="ECO:0007669"/>
    <property type="project" value="UniProtKB-KW"/>
</dbReference>
<reference evidence="6" key="1">
    <citation type="submission" date="2014-01" db="EMBL/GenBank/DDBJ databases">
        <title>Characterization and genetic analyses of a carbazole-degrading gram-positive marine isolate, Janibacter sp. strain OC11.</title>
        <authorList>
            <person name="Oba S."/>
            <person name="Suzuki T."/>
            <person name="Maeda R."/>
            <person name="Omori T."/>
            <person name="Fuse H."/>
        </authorList>
    </citation>
    <scope>NUCLEOTIDE SEQUENCE</scope>
    <source>
        <strain evidence="6">OC11</strain>
    </source>
</reference>
<feature type="domain" description="Rieske" evidence="5">
    <location>
        <begin position="12"/>
        <end position="109"/>
    </location>
</feature>
<dbReference type="GO" id="GO:0051537">
    <property type="term" value="F:2 iron, 2 sulfur cluster binding"/>
    <property type="evidence" value="ECO:0007669"/>
    <property type="project" value="UniProtKB-KW"/>
</dbReference>
<dbReference type="InterPro" id="IPR017941">
    <property type="entry name" value="Rieske_2Fe-2S"/>
</dbReference>
<keyword evidence="6" id="KW-0223">Dioxygenase</keyword>
<keyword evidence="6" id="KW-0560">Oxidoreductase</keyword>
<dbReference type="GO" id="GO:0016705">
    <property type="term" value="F:oxidoreductase activity, acting on paired donors, with incorporation or reduction of molecular oxygen"/>
    <property type="evidence" value="ECO:0007669"/>
    <property type="project" value="UniProtKB-ARBA"/>
</dbReference>
<evidence type="ECO:0000259" key="5">
    <source>
        <dbReference type="PROSITE" id="PS51296"/>
    </source>
</evidence>
<keyword evidence="4" id="KW-0411">Iron-sulfur</keyword>
<sequence length="115" mass="12413">MGPQSAAPPTRSRVANLDELKPDIPKVFEVEGEEVMVVRSGERVYAIANLCSHAEAYLDMGIFHADSLEIECPLHVGRFDVRTGAATVAPCVVPVRAYDVVVDGSEVLLAPMDAY</sequence>
<evidence type="ECO:0000256" key="3">
    <source>
        <dbReference type="ARBA" id="ARBA00023004"/>
    </source>
</evidence>